<dbReference type="Proteomes" id="UP000676386">
    <property type="component" value="Unassembled WGS sequence"/>
</dbReference>
<dbReference type="Pfam" id="PF02518">
    <property type="entry name" value="HATPase_c"/>
    <property type="match status" value="1"/>
</dbReference>
<dbReference type="PANTHER" id="PTHR43047">
    <property type="entry name" value="TWO-COMPONENT HISTIDINE PROTEIN KINASE"/>
    <property type="match status" value="1"/>
</dbReference>
<dbReference type="InterPro" id="IPR000014">
    <property type="entry name" value="PAS"/>
</dbReference>
<dbReference type="NCBIfam" id="TIGR00229">
    <property type="entry name" value="sensory_box"/>
    <property type="match status" value="2"/>
</dbReference>
<dbReference type="EMBL" id="JAGTXB010000002">
    <property type="protein sequence ID" value="MBS0026949.1"/>
    <property type="molecule type" value="Genomic_DNA"/>
</dbReference>
<comment type="catalytic activity">
    <reaction evidence="1">
        <text>ATP + protein L-histidine = ADP + protein N-phospho-L-histidine.</text>
        <dbReference type="EC" id="2.7.13.3"/>
    </reaction>
</comment>
<dbReference type="Pfam" id="PF08447">
    <property type="entry name" value="PAS_3"/>
    <property type="match status" value="3"/>
</dbReference>
<proteinExistence type="predicted"/>
<dbReference type="PROSITE" id="PS50109">
    <property type="entry name" value="HIS_KIN"/>
    <property type="match status" value="1"/>
</dbReference>
<evidence type="ECO:0000313" key="12">
    <source>
        <dbReference type="Proteomes" id="UP000676386"/>
    </source>
</evidence>
<dbReference type="SMART" id="SM00387">
    <property type="entry name" value="HATPase_c"/>
    <property type="match status" value="1"/>
</dbReference>
<dbReference type="InterPro" id="IPR005467">
    <property type="entry name" value="His_kinase_dom"/>
</dbReference>
<keyword evidence="3 6" id="KW-0597">Phosphoprotein</keyword>
<dbReference type="InterPro" id="IPR003594">
    <property type="entry name" value="HATPase_dom"/>
</dbReference>
<keyword evidence="5" id="KW-0418">Kinase</keyword>
<evidence type="ECO:0000256" key="2">
    <source>
        <dbReference type="ARBA" id="ARBA00012438"/>
    </source>
</evidence>
<dbReference type="SMART" id="SM00448">
    <property type="entry name" value="REC"/>
    <property type="match status" value="1"/>
</dbReference>
<evidence type="ECO:0000259" key="9">
    <source>
        <dbReference type="PROSITE" id="PS50112"/>
    </source>
</evidence>
<gene>
    <name evidence="11" type="ORF">KE626_06475</name>
</gene>
<keyword evidence="12" id="KW-1185">Reference proteome</keyword>
<dbReference type="PROSITE" id="PS50110">
    <property type="entry name" value="RESPONSE_REGULATORY"/>
    <property type="match status" value="1"/>
</dbReference>
<dbReference type="SMART" id="SM00388">
    <property type="entry name" value="HisKA"/>
    <property type="match status" value="1"/>
</dbReference>
<dbReference type="InterPro" id="IPR036097">
    <property type="entry name" value="HisK_dim/P_sf"/>
</dbReference>
<feature type="domain" description="Response regulatory" evidence="8">
    <location>
        <begin position="668"/>
        <end position="782"/>
    </location>
</feature>
<dbReference type="InterPro" id="IPR011006">
    <property type="entry name" value="CheY-like_superfamily"/>
</dbReference>
<feature type="modified residue" description="4-aspartylphosphate" evidence="6">
    <location>
        <position position="717"/>
    </location>
</feature>
<dbReference type="InterPro" id="IPR004358">
    <property type="entry name" value="Sig_transdc_His_kin-like_C"/>
</dbReference>
<dbReference type="Gene3D" id="3.30.565.10">
    <property type="entry name" value="Histidine kinase-like ATPase, C-terminal domain"/>
    <property type="match status" value="1"/>
</dbReference>
<dbReference type="SMART" id="SM00086">
    <property type="entry name" value="PAC"/>
    <property type="match status" value="3"/>
</dbReference>
<dbReference type="InterPro" id="IPR001789">
    <property type="entry name" value="Sig_transdc_resp-reg_receiver"/>
</dbReference>
<feature type="domain" description="Histidine kinase" evidence="7">
    <location>
        <begin position="421"/>
        <end position="641"/>
    </location>
</feature>
<evidence type="ECO:0000256" key="1">
    <source>
        <dbReference type="ARBA" id="ARBA00000085"/>
    </source>
</evidence>
<evidence type="ECO:0000256" key="3">
    <source>
        <dbReference type="ARBA" id="ARBA00022553"/>
    </source>
</evidence>
<accession>A0ABS5IVG6</accession>
<dbReference type="SMART" id="SM00091">
    <property type="entry name" value="PAS"/>
    <property type="match status" value="1"/>
</dbReference>
<dbReference type="PROSITE" id="PS50112">
    <property type="entry name" value="PAS"/>
    <property type="match status" value="1"/>
</dbReference>
<dbReference type="EC" id="2.7.13.3" evidence="2"/>
<dbReference type="SUPFAM" id="SSF52172">
    <property type="entry name" value="CheY-like"/>
    <property type="match status" value="1"/>
</dbReference>
<evidence type="ECO:0000256" key="4">
    <source>
        <dbReference type="ARBA" id="ARBA00022679"/>
    </source>
</evidence>
<dbReference type="SUPFAM" id="SSF47384">
    <property type="entry name" value="Homodimeric domain of signal transducing histidine kinase"/>
    <property type="match status" value="1"/>
</dbReference>
<dbReference type="InterPro" id="IPR001610">
    <property type="entry name" value="PAC"/>
</dbReference>
<feature type="domain" description="PAC" evidence="10">
    <location>
        <begin position="352"/>
        <end position="403"/>
    </location>
</feature>
<feature type="domain" description="PAS" evidence="9">
    <location>
        <begin position="17"/>
        <end position="81"/>
    </location>
</feature>
<dbReference type="PROSITE" id="PS50113">
    <property type="entry name" value="PAC"/>
    <property type="match status" value="1"/>
</dbReference>
<dbReference type="SUPFAM" id="SSF55785">
    <property type="entry name" value="PYP-like sensor domain (PAS domain)"/>
    <property type="match status" value="3"/>
</dbReference>
<evidence type="ECO:0000259" key="10">
    <source>
        <dbReference type="PROSITE" id="PS50113"/>
    </source>
</evidence>
<dbReference type="CDD" id="cd16922">
    <property type="entry name" value="HATPase_EvgS-ArcB-TorS-like"/>
    <property type="match status" value="1"/>
</dbReference>
<dbReference type="InterPro" id="IPR035965">
    <property type="entry name" value="PAS-like_dom_sf"/>
</dbReference>
<keyword evidence="4" id="KW-0808">Transferase</keyword>
<dbReference type="Pfam" id="PF00512">
    <property type="entry name" value="HisKA"/>
    <property type="match status" value="1"/>
</dbReference>
<protein>
    <recommendedName>
        <fullName evidence="2">histidine kinase</fullName>
        <ecNumber evidence="2">2.7.13.3</ecNumber>
    </recommendedName>
</protein>
<dbReference type="CDD" id="cd17546">
    <property type="entry name" value="REC_hyHK_CKI1_RcsC-like"/>
    <property type="match status" value="1"/>
</dbReference>
<name>A0ABS5IVG6_9BACT</name>
<dbReference type="Gene3D" id="1.10.287.130">
    <property type="match status" value="1"/>
</dbReference>
<dbReference type="InterPro" id="IPR036890">
    <property type="entry name" value="HATPase_C_sf"/>
</dbReference>
<reference evidence="11 12" key="1">
    <citation type="submission" date="2021-04" db="EMBL/GenBank/DDBJ databases">
        <title>Chitinophaga sp. nov., isolated from the rhizosphere soil.</title>
        <authorList>
            <person name="He S."/>
        </authorList>
    </citation>
    <scope>NUCLEOTIDE SEQUENCE [LARGE SCALE GENOMIC DNA]</scope>
    <source>
        <strain evidence="11 12">2R12</strain>
    </source>
</reference>
<dbReference type="Gene3D" id="3.30.450.20">
    <property type="entry name" value="PAS domain"/>
    <property type="match status" value="3"/>
</dbReference>
<dbReference type="Gene3D" id="3.40.50.2300">
    <property type="match status" value="1"/>
</dbReference>
<evidence type="ECO:0000256" key="5">
    <source>
        <dbReference type="ARBA" id="ARBA00022777"/>
    </source>
</evidence>
<organism evidence="11 12">
    <name type="scientific">Chitinophaga hostae</name>
    <dbReference type="NCBI Taxonomy" id="2831022"/>
    <lineage>
        <taxon>Bacteria</taxon>
        <taxon>Pseudomonadati</taxon>
        <taxon>Bacteroidota</taxon>
        <taxon>Chitinophagia</taxon>
        <taxon>Chitinophagales</taxon>
        <taxon>Chitinophagaceae</taxon>
        <taxon>Chitinophaga</taxon>
    </lineage>
</organism>
<evidence type="ECO:0000256" key="6">
    <source>
        <dbReference type="PROSITE-ProRule" id="PRU00169"/>
    </source>
</evidence>
<evidence type="ECO:0000313" key="11">
    <source>
        <dbReference type="EMBL" id="MBS0026949.1"/>
    </source>
</evidence>
<evidence type="ECO:0000259" key="7">
    <source>
        <dbReference type="PROSITE" id="PS50109"/>
    </source>
</evidence>
<sequence length="789" mass="89852">MMHEDAIPPAENIPVHHLLELVPLGAFQSDAEGNVFFVNGRMENIWGLTREELLGKGWMKIAYEEDLPRISSILQEMLAERKEIFDFIYRIRHPLNGIRYLKANAKFEFDPSGVPLHYTGFVEDVTAQIEQGQALKSMNEELERANSLLDASQEISQNGGWEYDLRTNQIFWTKQTYLINGVSADFVPTFEDVLSFCDEGYADILKRSVERAIEHRIPYDFEFRHISRAGVKKWMRAIGIPIIRNNEVVALRGALMDISKIKEDELIVREAKELLEHSHLLLDVSQRLSDTAGWEADLKTGKVFWTKQNYFLYEVDDDFIPDLDNTRAFYEPDDRARMDQVVGEAIRQQIPYDIELQLTTAKGNKKWVRAIGMPVVKAGEVVVVKGALMDITRIKKVEQELIAAKNIAENAAKAKTDFLSVMSHEIRTPLNGIIGISNLLKLNHTLDQEEYIRSLIFSADHLLRLINDILDLTKIESDKLELLEAEVNFAELVSNIKSQFKSLAEAKGILLKSFVDDDIPDRLIADPVRLGQILNNLVSNAIKFTEQGTVTIMLRLTAETKDRATVHFSVKDTGIGIPQEMHETIFESFKQLQQASHRKHAGTGLGLTITQRLAQLHNSNIFIKSAAGEGAEFYFEMSFLRANDQNSPAKFVRNDALAHFEKKLTGLRILFAEDNPINVLVARKQLEYFGVVPDCVYNGQEALTMLENNSYHVALLDLHMPSIDGYALAEIVRRQYPDTHIIIFTADIMTEVRTRLAKLHVYDILNKPVTSEKMYEVLLNVARDRKIVE</sequence>
<dbReference type="InterPro" id="IPR003661">
    <property type="entry name" value="HisK_dim/P_dom"/>
</dbReference>
<dbReference type="CDD" id="cd00082">
    <property type="entry name" value="HisKA"/>
    <property type="match status" value="1"/>
</dbReference>
<dbReference type="InterPro" id="IPR000700">
    <property type="entry name" value="PAS-assoc_C"/>
</dbReference>
<evidence type="ECO:0000259" key="8">
    <source>
        <dbReference type="PROSITE" id="PS50110"/>
    </source>
</evidence>
<dbReference type="SUPFAM" id="SSF55874">
    <property type="entry name" value="ATPase domain of HSP90 chaperone/DNA topoisomerase II/histidine kinase"/>
    <property type="match status" value="1"/>
</dbReference>
<dbReference type="PANTHER" id="PTHR43047:SF64">
    <property type="entry name" value="HISTIDINE KINASE CONTAINING CHEY-HOMOLOGOUS RECEIVER DOMAIN AND PAS DOMAIN-RELATED"/>
    <property type="match status" value="1"/>
</dbReference>
<dbReference type="RefSeq" id="WP_211972042.1">
    <property type="nucleotide sequence ID" value="NZ_CBFHAM010000064.1"/>
</dbReference>
<dbReference type="CDD" id="cd00130">
    <property type="entry name" value="PAS"/>
    <property type="match status" value="1"/>
</dbReference>
<dbReference type="InterPro" id="IPR013655">
    <property type="entry name" value="PAS_fold_3"/>
</dbReference>
<comment type="caution">
    <text evidence="11">The sequence shown here is derived from an EMBL/GenBank/DDBJ whole genome shotgun (WGS) entry which is preliminary data.</text>
</comment>
<dbReference type="Pfam" id="PF00072">
    <property type="entry name" value="Response_reg"/>
    <property type="match status" value="1"/>
</dbReference>
<dbReference type="PRINTS" id="PR00344">
    <property type="entry name" value="BCTRLSENSOR"/>
</dbReference>